<dbReference type="EMBL" id="KI912118">
    <property type="protein sequence ID" value="ETS75519.1"/>
    <property type="molecule type" value="Genomic_DNA"/>
</dbReference>
<dbReference type="RefSeq" id="XP_007839235.1">
    <property type="nucleotide sequence ID" value="XM_007841044.1"/>
</dbReference>
<dbReference type="InParanoid" id="W3WNZ6"/>
<dbReference type="HOGENOM" id="CLU_1230294_0_0_1"/>
<dbReference type="GeneID" id="19277476"/>
<reference evidence="2" key="1">
    <citation type="journal article" date="2015" name="BMC Genomics">
        <title>Genomic and transcriptomic analysis of the endophytic fungus Pestalotiopsis fici reveals its lifestyle and high potential for synthesis of natural products.</title>
        <authorList>
            <person name="Wang X."/>
            <person name="Zhang X."/>
            <person name="Liu L."/>
            <person name="Xiang M."/>
            <person name="Wang W."/>
            <person name="Sun X."/>
            <person name="Che Y."/>
            <person name="Guo L."/>
            <person name="Liu G."/>
            <person name="Guo L."/>
            <person name="Wang C."/>
            <person name="Yin W.B."/>
            <person name="Stadler M."/>
            <person name="Zhang X."/>
            <person name="Liu X."/>
        </authorList>
    </citation>
    <scope>NUCLEOTIDE SEQUENCE [LARGE SCALE GENOMIC DNA]</scope>
    <source>
        <strain evidence="2">W106-1 / CGMCC3.15140</strain>
    </source>
</reference>
<dbReference type="Proteomes" id="UP000030651">
    <property type="component" value="Unassembled WGS sequence"/>
</dbReference>
<name>W3WNZ6_PESFW</name>
<proteinExistence type="predicted"/>
<sequence>MALSYAVICTKSVEYFPSIIIIVIDNYYHIILLEPHNLNKSFPMFRIPALLLVSKQIHEEASPIYYGQNCFDIYINYSHEGVSPLYTWDLWSKYCSVFSSHIKWIRCLSLWYQDGPMGDPGNDYLCVNIRNGQLRDFDPDGSYKDYIEPEQRIGNDKTDWNNGKEVLGCVRRVLDQLKPGFAKKKRRRALVRKVAHALSEFARHCHGGEDLWIELICDTSQENVC</sequence>
<dbReference type="KEGG" id="pfy:PFICI_12463"/>
<accession>W3WNZ6</accession>
<keyword evidence="2" id="KW-1185">Reference proteome</keyword>
<organism evidence="1 2">
    <name type="scientific">Pestalotiopsis fici (strain W106-1 / CGMCC3.15140)</name>
    <dbReference type="NCBI Taxonomy" id="1229662"/>
    <lineage>
        <taxon>Eukaryota</taxon>
        <taxon>Fungi</taxon>
        <taxon>Dikarya</taxon>
        <taxon>Ascomycota</taxon>
        <taxon>Pezizomycotina</taxon>
        <taxon>Sordariomycetes</taxon>
        <taxon>Xylariomycetidae</taxon>
        <taxon>Amphisphaeriales</taxon>
        <taxon>Sporocadaceae</taxon>
        <taxon>Pestalotiopsis</taxon>
    </lineage>
</organism>
<dbReference type="AlphaFoldDB" id="W3WNZ6"/>
<dbReference type="OrthoDB" id="62952at2759"/>
<gene>
    <name evidence="1" type="ORF">PFICI_12463</name>
</gene>
<evidence type="ECO:0000313" key="1">
    <source>
        <dbReference type="EMBL" id="ETS75519.1"/>
    </source>
</evidence>
<protein>
    <submittedName>
        <fullName evidence="1">Uncharacterized protein</fullName>
    </submittedName>
</protein>
<evidence type="ECO:0000313" key="2">
    <source>
        <dbReference type="Proteomes" id="UP000030651"/>
    </source>
</evidence>